<dbReference type="GO" id="GO:0005765">
    <property type="term" value="C:lysosomal membrane"/>
    <property type="evidence" value="ECO:0007669"/>
    <property type="project" value="UniProtKB-SubCell"/>
</dbReference>
<evidence type="ECO:0000256" key="2">
    <source>
        <dbReference type="ARBA" id="ARBA00004541"/>
    </source>
</evidence>
<evidence type="ECO:0000313" key="13">
    <source>
        <dbReference type="Proteomes" id="UP001458880"/>
    </source>
</evidence>
<feature type="domain" description="Rab-GAP TBC" evidence="11">
    <location>
        <begin position="118"/>
        <end position="295"/>
    </location>
</feature>
<keyword evidence="6" id="KW-0963">Cytoplasm</keyword>
<evidence type="ECO:0000256" key="6">
    <source>
        <dbReference type="ARBA" id="ARBA00022490"/>
    </source>
</evidence>
<dbReference type="Gene3D" id="1.10.472.80">
    <property type="entry name" value="Ypt/Rab-GAP domain of gyp1p, domain 3"/>
    <property type="match status" value="1"/>
</dbReference>
<keyword evidence="13" id="KW-1185">Reference proteome</keyword>
<dbReference type="SUPFAM" id="SSF47923">
    <property type="entry name" value="Ypt/Rab-GAP domain of gyp1p"/>
    <property type="match status" value="2"/>
</dbReference>
<protein>
    <recommendedName>
        <fullName evidence="4">TBC1 domain family member 7</fullName>
    </recommendedName>
</protein>
<keyword evidence="7" id="KW-0472">Membrane</keyword>
<sequence>MHYIVQKPKKRVRFNEVAVEYRGRYWALGPYYVNLKNVEDEEQSSMKINQMQYYYDSAYSVKAIITSNEMALDERNFRSAYYEKVGFRSVEEKKTLEMLLKDKPLDMGKLKQFCLRFSVPPTHRKLLWKLLLGVLPMYIDCHSFVIKQRQQEYEDLLRALEIMRVIDGNTPKPQLFLAMWLLQSGRLHFESNLKMESSFIPITQSLMQFFDDDIDIYWVSKCFYDNVLKFENDIPKLIESTWSLLEKEDIALYEHLYSTYIINHFPIRQWFSCCFAGVLNESALGKIWDKICGGSYKLLMFVVVVLFTNQRHKLMKAYNVERAMECLSQIPEETAEIIANKSIEMLQQHTQHVVYDKLKATST</sequence>
<evidence type="ECO:0000256" key="1">
    <source>
        <dbReference type="ARBA" id="ARBA00004514"/>
    </source>
</evidence>
<evidence type="ECO:0000256" key="7">
    <source>
        <dbReference type="ARBA" id="ARBA00023136"/>
    </source>
</evidence>
<dbReference type="Gene3D" id="1.10.10.750">
    <property type="entry name" value="Ypt/Rab-GAP domain of gyp1p, domain 1"/>
    <property type="match status" value="1"/>
</dbReference>
<dbReference type="GO" id="GO:0005096">
    <property type="term" value="F:GTPase activator activity"/>
    <property type="evidence" value="ECO:0007669"/>
    <property type="project" value="UniProtKB-KW"/>
</dbReference>
<keyword evidence="9" id="KW-0968">Cytoplasmic vesicle</keyword>
<dbReference type="GO" id="GO:0031410">
    <property type="term" value="C:cytoplasmic vesicle"/>
    <property type="evidence" value="ECO:0007669"/>
    <property type="project" value="UniProtKB-SubCell"/>
</dbReference>
<gene>
    <name evidence="12" type="ORF">QE152_g4242</name>
</gene>
<comment type="subcellular location">
    <subcellularLocation>
        <location evidence="1">Cytoplasm</location>
        <location evidence="1">Cytosol</location>
    </subcellularLocation>
    <subcellularLocation>
        <location evidence="2">Cytoplasmic vesicle</location>
    </subcellularLocation>
    <subcellularLocation>
        <location evidence="3">Lysosome membrane</location>
    </subcellularLocation>
</comment>
<name>A0AAW1N072_POPJA</name>
<evidence type="ECO:0000259" key="11">
    <source>
        <dbReference type="PROSITE" id="PS50086"/>
    </source>
</evidence>
<dbReference type="EMBL" id="JASPKY010000020">
    <property type="protein sequence ID" value="KAK9752477.1"/>
    <property type="molecule type" value="Genomic_DNA"/>
</dbReference>
<keyword evidence="5" id="KW-0343">GTPase activation</keyword>
<evidence type="ECO:0000256" key="4">
    <source>
        <dbReference type="ARBA" id="ARBA00015455"/>
    </source>
</evidence>
<comment type="caution">
    <text evidence="12">The sequence shown here is derived from an EMBL/GenBank/DDBJ whole genome shotgun (WGS) entry which is preliminary data.</text>
</comment>
<evidence type="ECO:0000256" key="3">
    <source>
        <dbReference type="ARBA" id="ARBA00004656"/>
    </source>
</evidence>
<reference evidence="12 13" key="1">
    <citation type="journal article" date="2024" name="BMC Genomics">
        <title>De novo assembly and annotation of Popillia japonica's genome with initial clues to its potential as an invasive pest.</title>
        <authorList>
            <person name="Cucini C."/>
            <person name="Boschi S."/>
            <person name="Funari R."/>
            <person name="Cardaioli E."/>
            <person name="Iannotti N."/>
            <person name="Marturano G."/>
            <person name="Paoli F."/>
            <person name="Bruttini M."/>
            <person name="Carapelli A."/>
            <person name="Frati F."/>
            <person name="Nardi F."/>
        </authorList>
    </citation>
    <scope>NUCLEOTIDE SEQUENCE [LARGE SCALE GENOMIC DNA]</scope>
    <source>
        <strain evidence="12">DMR45628</strain>
    </source>
</reference>
<evidence type="ECO:0000256" key="9">
    <source>
        <dbReference type="ARBA" id="ARBA00023329"/>
    </source>
</evidence>
<dbReference type="PANTHER" id="PTHR13530:SF3">
    <property type="entry name" value="TBC1 DOMAIN FAMILY MEMBER 7"/>
    <property type="match status" value="1"/>
</dbReference>
<comment type="function">
    <text evidence="10">Non-catalytic component of the TSC-TBC complex, a multiprotein complex that acts as a negative regulator of the canonical mTORC1 complex, an evolutionarily conserved central nutrient sensor that stimulates anabolic reactions and macromolecule biosynthesis to promote cellular biomass generation and growth. The TSC-TBC complex acts as a GTPase-activating protein (GAP) for the small GTPase RHEB, a direct activator of the protein kinase activity of mTORC1. In absence of nutrients, the TSC-TBC complex inhibits mTORC1, thereby preventing phosphorylation of ribosomal protein S6 kinase (RPS6KB1 and RPS6KB2) and EIF4EBP1 (4E-BP1) by the mTORC1 signaling. The TSC-TBC complex is inactivated in response to nutrients, relieving inhibition of mTORC1.</text>
</comment>
<dbReference type="InterPro" id="IPR035969">
    <property type="entry name" value="Rab-GAP_TBC_sf"/>
</dbReference>
<evidence type="ECO:0000256" key="10">
    <source>
        <dbReference type="ARBA" id="ARBA00046045"/>
    </source>
</evidence>
<organism evidence="12 13">
    <name type="scientific">Popillia japonica</name>
    <name type="common">Japanese beetle</name>
    <dbReference type="NCBI Taxonomy" id="7064"/>
    <lineage>
        <taxon>Eukaryota</taxon>
        <taxon>Metazoa</taxon>
        <taxon>Ecdysozoa</taxon>
        <taxon>Arthropoda</taxon>
        <taxon>Hexapoda</taxon>
        <taxon>Insecta</taxon>
        <taxon>Pterygota</taxon>
        <taxon>Neoptera</taxon>
        <taxon>Endopterygota</taxon>
        <taxon>Coleoptera</taxon>
        <taxon>Polyphaga</taxon>
        <taxon>Scarabaeiformia</taxon>
        <taxon>Scarabaeidae</taxon>
        <taxon>Rutelinae</taxon>
        <taxon>Popillia</taxon>
    </lineage>
</organism>
<dbReference type="Gene3D" id="1.10.8.680">
    <property type="entry name" value="Ypt/Rab-GAP domain of gyp1p, domain 2"/>
    <property type="match status" value="1"/>
</dbReference>
<accession>A0AAW1N072</accession>
<dbReference type="GO" id="GO:0032007">
    <property type="term" value="P:negative regulation of TOR signaling"/>
    <property type="evidence" value="ECO:0007669"/>
    <property type="project" value="TreeGrafter"/>
</dbReference>
<dbReference type="PANTHER" id="PTHR13530">
    <property type="entry name" value="TBC1 DOMAIN FAMILY MEMBER 7"/>
    <property type="match status" value="1"/>
</dbReference>
<dbReference type="InterPro" id="IPR039842">
    <property type="entry name" value="TBC1D7"/>
</dbReference>
<dbReference type="Proteomes" id="UP001458880">
    <property type="component" value="Unassembled WGS sequence"/>
</dbReference>
<evidence type="ECO:0000256" key="8">
    <source>
        <dbReference type="ARBA" id="ARBA00023228"/>
    </source>
</evidence>
<evidence type="ECO:0000256" key="5">
    <source>
        <dbReference type="ARBA" id="ARBA00022468"/>
    </source>
</evidence>
<dbReference type="PROSITE" id="PS50086">
    <property type="entry name" value="TBC_RABGAP"/>
    <property type="match status" value="1"/>
</dbReference>
<proteinExistence type="predicted"/>
<dbReference type="InterPro" id="IPR043039">
    <property type="entry name" value="TBC1D7_dom2"/>
</dbReference>
<keyword evidence="8" id="KW-0458">Lysosome</keyword>
<evidence type="ECO:0000313" key="12">
    <source>
        <dbReference type="EMBL" id="KAK9752477.1"/>
    </source>
</evidence>
<dbReference type="Pfam" id="PF00566">
    <property type="entry name" value="RabGAP-TBC"/>
    <property type="match status" value="1"/>
</dbReference>
<dbReference type="GO" id="GO:0005829">
    <property type="term" value="C:cytosol"/>
    <property type="evidence" value="ECO:0007669"/>
    <property type="project" value="UniProtKB-SubCell"/>
</dbReference>
<dbReference type="InterPro" id="IPR000195">
    <property type="entry name" value="Rab-GAP-TBC_dom"/>
</dbReference>
<dbReference type="AlphaFoldDB" id="A0AAW1N072"/>